<dbReference type="EMBL" id="JAIXMP010000016">
    <property type="protein sequence ID" value="KAI9260696.1"/>
    <property type="molecule type" value="Genomic_DNA"/>
</dbReference>
<dbReference type="Pfam" id="PF12937">
    <property type="entry name" value="F-box-like"/>
    <property type="match status" value="1"/>
</dbReference>
<evidence type="ECO:0000259" key="1">
    <source>
        <dbReference type="PROSITE" id="PS50181"/>
    </source>
</evidence>
<dbReference type="InterPro" id="IPR001810">
    <property type="entry name" value="F-box_dom"/>
</dbReference>
<keyword evidence="3" id="KW-1185">Reference proteome</keyword>
<reference evidence="2" key="2">
    <citation type="submission" date="2023-02" db="EMBL/GenBank/DDBJ databases">
        <authorList>
            <consortium name="DOE Joint Genome Institute"/>
            <person name="Mondo S.J."/>
            <person name="Chang Y."/>
            <person name="Wang Y."/>
            <person name="Ahrendt S."/>
            <person name="Andreopoulos W."/>
            <person name="Barry K."/>
            <person name="Beard J."/>
            <person name="Benny G.L."/>
            <person name="Blankenship S."/>
            <person name="Bonito G."/>
            <person name="Cuomo C."/>
            <person name="Desiro A."/>
            <person name="Gervers K.A."/>
            <person name="Hundley H."/>
            <person name="Kuo A."/>
            <person name="LaButti K."/>
            <person name="Lang B.F."/>
            <person name="Lipzen A."/>
            <person name="O'Donnell K."/>
            <person name="Pangilinan J."/>
            <person name="Reynolds N."/>
            <person name="Sandor L."/>
            <person name="Smith M.W."/>
            <person name="Tsang A."/>
            <person name="Grigoriev I.V."/>
            <person name="Stajich J.E."/>
            <person name="Spatafora J.W."/>
        </authorList>
    </citation>
    <scope>NUCLEOTIDE SEQUENCE</scope>
    <source>
        <strain evidence="2">RSA 2281</strain>
    </source>
</reference>
<dbReference type="CDD" id="cd09917">
    <property type="entry name" value="F-box_SF"/>
    <property type="match status" value="1"/>
</dbReference>
<name>A0AAD5K914_9FUNG</name>
<evidence type="ECO:0000313" key="2">
    <source>
        <dbReference type="EMBL" id="KAI9260696.1"/>
    </source>
</evidence>
<evidence type="ECO:0000313" key="3">
    <source>
        <dbReference type="Proteomes" id="UP001209540"/>
    </source>
</evidence>
<reference evidence="2" key="1">
    <citation type="journal article" date="2022" name="IScience">
        <title>Evolution of zygomycete secretomes and the origins of terrestrial fungal ecologies.</title>
        <authorList>
            <person name="Chang Y."/>
            <person name="Wang Y."/>
            <person name="Mondo S."/>
            <person name="Ahrendt S."/>
            <person name="Andreopoulos W."/>
            <person name="Barry K."/>
            <person name="Beard J."/>
            <person name="Benny G.L."/>
            <person name="Blankenship S."/>
            <person name="Bonito G."/>
            <person name="Cuomo C."/>
            <person name="Desiro A."/>
            <person name="Gervers K.A."/>
            <person name="Hundley H."/>
            <person name="Kuo A."/>
            <person name="LaButti K."/>
            <person name="Lang B.F."/>
            <person name="Lipzen A."/>
            <person name="O'Donnell K."/>
            <person name="Pangilinan J."/>
            <person name="Reynolds N."/>
            <person name="Sandor L."/>
            <person name="Smith M.E."/>
            <person name="Tsang A."/>
            <person name="Grigoriev I.V."/>
            <person name="Stajich J.E."/>
            <person name="Spatafora J.W."/>
        </authorList>
    </citation>
    <scope>NUCLEOTIDE SEQUENCE</scope>
    <source>
        <strain evidence="2">RSA 2281</strain>
    </source>
</reference>
<organism evidence="2 3">
    <name type="scientific">Phascolomyces articulosus</name>
    <dbReference type="NCBI Taxonomy" id="60185"/>
    <lineage>
        <taxon>Eukaryota</taxon>
        <taxon>Fungi</taxon>
        <taxon>Fungi incertae sedis</taxon>
        <taxon>Mucoromycota</taxon>
        <taxon>Mucoromycotina</taxon>
        <taxon>Mucoromycetes</taxon>
        <taxon>Mucorales</taxon>
        <taxon>Lichtheimiaceae</taxon>
        <taxon>Phascolomyces</taxon>
    </lineage>
</organism>
<dbReference type="PROSITE" id="PS50181">
    <property type="entry name" value="FBOX"/>
    <property type="match status" value="1"/>
</dbReference>
<accession>A0AAD5K914</accession>
<protein>
    <recommendedName>
        <fullName evidence="1">F-box domain-containing protein</fullName>
    </recommendedName>
</protein>
<comment type="caution">
    <text evidence="2">The sequence shown here is derived from an EMBL/GenBank/DDBJ whole genome shotgun (WGS) entry which is preliminary data.</text>
</comment>
<dbReference type="Gene3D" id="1.20.1280.50">
    <property type="match status" value="1"/>
</dbReference>
<dbReference type="Proteomes" id="UP001209540">
    <property type="component" value="Unassembled WGS sequence"/>
</dbReference>
<dbReference type="SUPFAM" id="SSF81383">
    <property type="entry name" value="F-box domain"/>
    <property type="match status" value="1"/>
</dbReference>
<dbReference type="SMART" id="SM00256">
    <property type="entry name" value="FBOX"/>
    <property type="match status" value="1"/>
</dbReference>
<proteinExistence type="predicted"/>
<gene>
    <name evidence="2" type="ORF">BDA99DRAFT_560756</name>
</gene>
<feature type="domain" description="F-box" evidence="1">
    <location>
        <begin position="34"/>
        <end position="81"/>
    </location>
</feature>
<dbReference type="InterPro" id="IPR036047">
    <property type="entry name" value="F-box-like_dom_sf"/>
</dbReference>
<sequence length="291" mass="34365">MTSLSRHYQYPQLHDALHKEKENTLAKLAKISQVCFLSVLSFDILYIIFGYLEYDDFLRCSTVCRHWFDFMTNWSDFWYKKSIDIPNLNKSTLCPLLRGETHEFVLDGSSLESTTVHDLLLFLSYDGRAVGQDNFHKLASYECPNLKEFWRFTSKDIPWWYNKKESMASALVHFFSVCPSLERIKLEETYKWLSRYVTRPCHLLVINALVLYTIAKACPRLRHFFVSDYLDYFRLYGEKYKHATELLETLAVPEIKPHTALTLVRKLEALKHLQIIYGRKTSVHKGDYDVD</sequence>
<dbReference type="AlphaFoldDB" id="A0AAD5K914"/>